<feature type="compositionally biased region" description="Low complexity" evidence="1">
    <location>
        <begin position="138"/>
        <end position="156"/>
    </location>
</feature>
<evidence type="ECO:0000313" key="3">
    <source>
        <dbReference type="Proteomes" id="UP000600026"/>
    </source>
</evidence>
<sequence length="168" mass="18486">MRPPEAVFLGGRRGSQRVYPPGTLLQVLCLAAVCDQLQPRMPPEDLILLAFFAEMPLPSLPGRPLRVALARAYFGARFQRQAEEQRAYEGVPGEWRDEVQADYNWAETEAELEVRRTSLTSARCARTSHGSRTSPEPVGRSSTAGSSASSPRSTVPACPSRTPSSWRT</sequence>
<accession>A0A919LG78</accession>
<organism evidence="2 3">
    <name type="scientific">Streptomyces xanthophaeus</name>
    <dbReference type="NCBI Taxonomy" id="67385"/>
    <lineage>
        <taxon>Bacteria</taxon>
        <taxon>Bacillati</taxon>
        <taxon>Actinomycetota</taxon>
        <taxon>Actinomycetes</taxon>
        <taxon>Kitasatosporales</taxon>
        <taxon>Streptomycetaceae</taxon>
        <taxon>Streptomyces</taxon>
    </lineage>
</organism>
<proteinExistence type="predicted"/>
<dbReference type="EMBL" id="BNEE01000011">
    <property type="protein sequence ID" value="GHI90440.1"/>
    <property type="molecule type" value="Genomic_DNA"/>
</dbReference>
<protein>
    <submittedName>
        <fullName evidence="2">Uncharacterized protein</fullName>
    </submittedName>
</protein>
<dbReference type="RefSeq" id="WP_157853289.1">
    <property type="nucleotide sequence ID" value="NZ_BNEE01000011.1"/>
</dbReference>
<evidence type="ECO:0000256" key="1">
    <source>
        <dbReference type="SAM" id="MobiDB-lite"/>
    </source>
</evidence>
<feature type="region of interest" description="Disordered" evidence="1">
    <location>
        <begin position="122"/>
        <end position="168"/>
    </location>
</feature>
<dbReference type="Proteomes" id="UP000600026">
    <property type="component" value="Unassembled WGS sequence"/>
</dbReference>
<evidence type="ECO:0000313" key="2">
    <source>
        <dbReference type="EMBL" id="GHI90440.1"/>
    </source>
</evidence>
<comment type="caution">
    <text evidence="2">The sequence shown here is derived from an EMBL/GenBank/DDBJ whole genome shotgun (WGS) entry which is preliminary data.</text>
</comment>
<keyword evidence="3" id="KW-1185">Reference proteome</keyword>
<name>A0A919LG78_9ACTN</name>
<reference evidence="2" key="1">
    <citation type="submission" date="2020-09" db="EMBL/GenBank/DDBJ databases">
        <title>Whole genome shotgun sequence of Streptomyces xanthophaeus NBRC 12829.</title>
        <authorList>
            <person name="Komaki H."/>
            <person name="Tamura T."/>
        </authorList>
    </citation>
    <scope>NUCLEOTIDE SEQUENCE</scope>
    <source>
        <strain evidence="2">NBRC 12829</strain>
    </source>
</reference>
<dbReference type="AlphaFoldDB" id="A0A919LG78"/>
<gene>
    <name evidence="2" type="ORF">Sxan_78040</name>
</gene>